<sequence length="329" mass="38470">MKVQELRQIISSADRVLLEKAFVETYKQLTKSQKEEADVLIQAALSGENAKTKKKKETVSFEELEMQIITFIGNAKEGNYFAPNRVIPKSQRPKWRFLVKGYLKELEKIKSDSEYYERALNLLTKLYELICQACQYYLFSTDDPFRSIGWLQGDFYHLVAAKTFEGGYTREKIAKMAELACTGGLSRISLHYDQEMEFISLLHTSDVKEIAVEECKEAIRKRKEKLTSIKEDSHLAFYLREDIDNFCDLILAISLLQAETEQGVKYYFKNCMESRKEIILYKALEVADLTGTNEQWIEIYKYGLAKKIKPRESLIREYQDRIKEKKKDE</sequence>
<reference evidence="1 2" key="1">
    <citation type="journal article" date="2023" name="Int. J. Syst. Evol. Microbiol.">
        <title>Sellimonas catena sp. nov., isolated from human faeces.</title>
        <authorList>
            <person name="Hisatomi A."/>
            <person name="Ohkuma M."/>
            <person name="Sakamoto M."/>
        </authorList>
    </citation>
    <scope>NUCLEOTIDE SEQUENCE [LARGE SCALE GENOMIC DNA]</scope>
    <source>
        <strain evidence="1 2">12EGH17</strain>
    </source>
</reference>
<keyword evidence="2" id="KW-1185">Reference proteome</keyword>
<dbReference type="AlphaFoldDB" id="A0A9W6FCG5"/>
<organism evidence="1 2">
    <name type="scientific">Sellimonas catena</name>
    <dbReference type="NCBI Taxonomy" id="2994035"/>
    <lineage>
        <taxon>Bacteria</taxon>
        <taxon>Bacillati</taxon>
        <taxon>Bacillota</taxon>
        <taxon>Clostridia</taxon>
        <taxon>Lachnospirales</taxon>
        <taxon>Lachnospiraceae</taxon>
        <taxon>Sellimonas</taxon>
    </lineage>
</organism>
<dbReference type="EMBL" id="BSBO01000015">
    <property type="protein sequence ID" value="GLG04524.1"/>
    <property type="molecule type" value="Genomic_DNA"/>
</dbReference>
<name>A0A9W6FCG5_9FIRM</name>
<accession>A0A9W6FCG5</accession>
<protein>
    <submittedName>
        <fullName evidence="1">Uncharacterized protein</fullName>
    </submittedName>
</protein>
<dbReference type="RefSeq" id="WP_281872732.1">
    <property type="nucleotide sequence ID" value="NZ_BSBO01000015.1"/>
</dbReference>
<evidence type="ECO:0000313" key="1">
    <source>
        <dbReference type="EMBL" id="GLG04524.1"/>
    </source>
</evidence>
<evidence type="ECO:0000313" key="2">
    <source>
        <dbReference type="Proteomes" id="UP001145145"/>
    </source>
</evidence>
<gene>
    <name evidence="1" type="ORF">Selli1_16980</name>
</gene>
<proteinExistence type="predicted"/>
<comment type="caution">
    <text evidence="1">The sequence shown here is derived from an EMBL/GenBank/DDBJ whole genome shotgun (WGS) entry which is preliminary data.</text>
</comment>
<dbReference type="Proteomes" id="UP001145145">
    <property type="component" value="Unassembled WGS sequence"/>
</dbReference>